<sequence length="335" mass="34747">MRALVLVEYGRLEVREVPDPEPRDGWAILRVLATGICGSDIHGFTGENGRRFPGQVMGHESVGRLTAPVGGMSAGDLVTFNPVVGGPHASRYAGREQHDPGKWVIGVDPTHHAAFAEYVAVPRDNLVPVAPDLPPALGTLIEPLAVAVNGVGRAGDVRGQWVLVLGGGPIGQGVALAAMRAGASVIVSEPDAARRDLCVRLGALVIDPNEGAVVDQLTRRGHDVTVAIDAVGSSATLADALAVTPPGSTIVLVGMASPEIRMDAYRVSVGERSVVGAFTYSASSFRDAARWVSEGDRAIFDALITDVVRPEEAQSAFEALAGGTGSAGKTVVDFD</sequence>
<evidence type="ECO:0000259" key="4">
    <source>
        <dbReference type="Pfam" id="PF08240"/>
    </source>
</evidence>
<dbReference type="Pfam" id="PF00107">
    <property type="entry name" value="ADH_zinc_N"/>
    <property type="match status" value="1"/>
</dbReference>
<organism evidence="5 6">
    <name type="scientific">Antiquaquibacter soli</name>
    <dbReference type="NCBI Taxonomy" id="3064523"/>
    <lineage>
        <taxon>Bacteria</taxon>
        <taxon>Bacillati</taxon>
        <taxon>Actinomycetota</taxon>
        <taxon>Actinomycetes</taxon>
        <taxon>Micrococcales</taxon>
        <taxon>Microbacteriaceae</taxon>
        <taxon>Antiquaquibacter</taxon>
    </lineage>
</organism>
<evidence type="ECO:0000313" key="5">
    <source>
        <dbReference type="EMBL" id="MDO7882696.1"/>
    </source>
</evidence>
<evidence type="ECO:0000256" key="2">
    <source>
        <dbReference type="ARBA" id="ARBA00023002"/>
    </source>
</evidence>
<name>A0ABT9BNU4_9MICO</name>
<dbReference type="Proteomes" id="UP001241072">
    <property type="component" value="Unassembled WGS sequence"/>
</dbReference>
<dbReference type="SUPFAM" id="SSF50129">
    <property type="entry name" value="GroES-like"/>
    <property type="match status" value="1"/>
</dbReference>
<dbReference type="InterPro" id="IPR013154">
    <property type="entry name" value="ADH-like_N"/>
</dbReference>
<evidence type="ECO:0000313" key="6">
    <source>
        <dbReference type="Proteomes" id="UP001241072"/>
    </source>
</evidence>
<dbReference type="Gene3D" id="3.90.180.10">
    <property type="entry name" value="Medium-chain alcohol dehydrogenases, catalytic domain"/>
    <property type="match status" value="1"/>
</dbReference>
<comment type="cofactor">
    <cofactor evidence="1">
        <name>Zn(2+)</name>
        <dbReference type="ChEBI" id="CHEBI:29105"/>
    </cofactor>
</comment>
<dbReference type="PANTHER" id="PTHR43401:SF2">
    <property type="entry name" value="L-THREONINE 3-DEHYDROGENASE"/>
    <property type="match status" value="1"/>
</dbReference>
<dbReference type="Pfam" id="PF08240">
    <property type="entry name" value="ADH_N"/>
    <property type="match status" value="1"/>
</dbReference>
<keyword evidence="2" id="KW-0560">Oxidoreductase</keyword>
<feature type="domain" description="Alcohol dehydrogenase-like C-terminal" evidence="3">
    <location>
        <begin position="169"/>
        <end position="293"/>
    </location>
</feature>
<reference evidence="5 6" key="1">
    <citation type="submission" date="2023-07" db="EMBL/GenBank/DDBJ databases">
        <title>Protaetiibacter sp. nov WY-16 isolated from soil.</title>
        <authorList>
            <person name="Liu B."/>
            <person name="Wan Y."/>
        </authorList>
    </citation>
    <scope>NUCLEOTIDE SEQUENCE [LARGE SCALE GENOMIC DNA]</scope>
    <source>
        <strain evidence="5 6">WY-16</strain>
    </source>
</reference>
<dbReference type="SUPFAM" id="SSF51735">
    <property type="entry name" value="NAD(P)-binding Rossmann-fold domains"/>
    <property type="match status" value="1"/>
</dbReference>
<dbReference type="InterPro" id="IPR013149">
    <property type="entry name" value="ADH-like_C"/>
</dbReference>
<dbReference type="RefSeq" id="WP_305003129.1">
    <property type="nucleotide sequence ID" value="NZ_JAUQUB010000002.1"/>
</dbReference>
<gene>
    <name evidence="5" type="ORF">Q5716_10720</name>
</gene>
<protein>
    <submittedName>
        <fullName evidence="5">Zinc-binding dehydrogenase</fullName>
    </submittedName>
</protein>
<accession>A0ABT9BNU4</accession>
<comment type="caution">
    <text evidence="5">The sequence shown here is derived from an EMBL/GenBank/DDBJ whole genome shotgun (WGS) entry which is preliminary data.</text>
</comment>
<evidence type="ECO:0000256" key="1">
    <source>
        <dbReference type="ARBA" id="ARBA00001947"/>
    </source>
</evidence>
<dbReference type="EMBL" id="JAUQUB010000002">
    <property type="protein sequence ID" value="MDO7882696.1"/>
    <property type="molecule type" value="Genomic_DNA"/>
</dbReference>
<keyword evidence="6" id="KW-1185">Reference proteome</keyword>
<dbReference type="Gene3D" id="3.40.50.720">
    <property type="entry name" value="NAD(P)-binding Rossmann-like Domain"/>
    <property type="match status" value="1"/>
</dbReference>
<evidence type="ECO:0000259" key="3">
    <source>
        <dbReference type="Pfam" id="PF00107"/>
    </source>
</evidence>
<dbReference type="PANTHER" id="PTHR43401">
    <property type="entry name" value="L-THREONINE 3-DEHYDROGENASE"/>
    <property type="match status" value="1"/>
</dbReference>
<feature type="domain" description="Alcohol dehydrogenase-like N-terminal" evidence="4">
    <location>
        <begin position="24"/>
        <end position="129"/>
    </location>
</feature>
<dbReference type="InterPro" id="IPR011032">
    <property type="entry name" value="GroES-like_sf"/>
</dbReference>
<dbReference type="InterPro" id="IPR036291">
    <property type="entry name" value="NAD(P)-bd_dom_sf"/>
</dbReference>
<dbReference type="InterPro" id="IPR050129">
    <property type="entry name" value="Zn_alcohol_dh"/>
</dbReference>
<proteinExistence type="predicted"/>